<dbReference type="OrthoDB" id="9802617at2"/>
<dbReference type="PROSITE" id="PS00053">
    <property type="entry name" value="RIBOSOMAL_S8"/>
    <property type="match status" value="1"/>
</dbReference>
<dbReference type="GO" id="GO:0019843">
    <property type="term" value="F:rRNA binding"/>
    <property type="evidence" value="ECO:0007669"/>
    <property type="project" value="UniProtKB-UniRule"/>
</dbReference>
<evidence type="ECO:0000256" key="6">
    <source>
        <dbReference type="ARBA" id="ARBA00035258"/>
    </source>
</evidence>
<organism evidence="10 11">
    <name type="scientific">Mycoplasma marinum</name>
    <dbReference type="NCBI Taxonomy" id="1937190"/>
    <lineage>
        <taxon>Bacteria</taxon>
        <taxon>Bacillati</taxon>
        <taxon>Mycoplasmatota</taxon>
        <taxon>Mollicutes</taxon>
        <taxon>Mycoplasmataceae</taxon>
        <taxon>Mycoplasma</taxon>
    </lineage>
</organism>
<evidence type="ECO:0000256" key="5">
    <source>
        <dbReference type="ARBA" id="ARBA00023274"/>
    </source>
</evidence>
<accession>A0A4R0XKZ4</accession>
<dbReference type="RefSeq" id="WP_131599195.1">
    <property type="nucleotide sequence ID" value="NZ_CBDBYK010000014.1"/>
</dbReference>
<keyword evidence="3 8" id="KW-0694">RNA-binding</keyword>
<dbReference type="GO" id="GO:0006412">
    <property type="term" value="P:translation"/>
    <property type="evidence" value="ECO:0007669"/>
    <property type="project" value="UniProtKB-UniRule"/>
</dbReference>
<dbReference type="Proteomes" id="UP000294192">
    <property type="component" value="Unassembled WGS sequence"/>
</dbReference>
<gene>
    <name evidence="8" type="primary">rpsH</name>
    <name evidence="10" type="ORF">C4B24_02970</name>
</gene>
<protein>
    <recommendedName>
        <fullName evidence="6 8">Small ribosomal subunit protein uS8</fullName>
    </recommendedName>
</protein>
<proteinExistence type="inferred from homology"/>
<keyword evidence="2 8" id="KW-0699">rRNA-binding</keyword>
<name>A0A4R0XKZ4_9MOLU</name>
<evidence type="ECO:0000256" key="4">
    <source>
        <dbReference type="ARBA" id="ARBA00022980"/>
    </source>
</evidence>
<evidence type="ECO:0000256" key="7">
    <source>
        <dbReference type="ARBA" id="ARBA00046740"/>
    </source>
</evidence>
<comment type="caution">
    <text evidence="10">The sequence shown here is derived from an EMBL/GenBank/DDBJ whole genome shotgun (WGS) entry which is preliminary data.</text>
</comment>
<sequence>MGIITDPIADMLVRIKNANQRKHKDVSMPHSKVKENIATILKNEGFISGFSVAGEGKEKQITIALKYKGAQRAITGVKRISKPGLRVYAGAADLPKVLSGFGTAIISTSNGIITDREARKANTGGEVLAYVW</sequence>
<evidence type="ECO:0000256" key="1">
    <source>
        <dbReference type="ARBA" id="ARBA00006471"/>
    </source>
</evidence>
<dbReference type="Gene3D" id="3.30.1490.10">
    <property type="match status" value="1"/>
</dbReference>
<evidence type="ECO:0000256" key="2">
    <source>
        <dbReference type="ARBA" id="ARBA00022730"/>
    </source>
</evidence>
<evidence type="ECO:0000256" key="8">
    <source>
        <dbReference type="HAMAP-Rule" id="MF_01302"/>
    </source>
</evidence>
<dbReference type="NCBIfam" id="NF001109">
    <property type="entry name" value="PRK00136.1"/>
    <property type="match status" value="1"/>
</dbReference>
<evidence type="ECO:0000256" key="3">
    <source>
        <dbReference type="ARBA" id="ARBA00022884"/>
    </source>
</evidence>
<dbReference type="EMBL" id="PSZO01000012">
    <property type="protein sequence ID" value="TCG11134.1"/>
    <property type="molecule type" value="Genomic_DNA"/>
</dbReference>
<reference evidence="10 11" key="1">
    <citation type="submission" date="2018-02" db="EMBL/GenBank/DDBJ databases">
        <title>Mycoplasma marinum and Mycoplasma todarodis sp. nov., moderately halophilic and psychrotolerant mycoplasmas isolated from cephalopods.</title>
        <authorList>
            <person name="Viver T."/>
        </authorList>
    </citation>
    <scope>NUCLEOTIDE SEQUENCE [LARGE SCALE GENOMIC DNA]</scope>
    <source>
        <strain evidence="10 11">PE</strain>
    </source>
</reference>
<keyword evidence="4 8" id="KW-0689">Ribosomal protein</keyword>
<dbReference type="Gene3D" id="3.30.1370.30">
    <property type="match status" value="1"/>
</dbReference>
<evidence type="ECO:0000313" key="11">
    <source>
        <dbReference type="Proteomes" id="UP000294192"/>
    </source>
</evidence>
<comment type="similarity">
    <text evidence="1 8 9">Belongs to the universal ribosomal protein uS8 family.</text>
</comment>
<dbReference type="FunFam" id="3.30.1490.10:FF:000001">
    <property type="entry name" value="30S ribosomal protein S8"/>
    <property type="match status" value="1"/>
</dbReference>
<dbReference type="SUPFAM" id="SSF56047">
    <property type="entry name" value="Ribosomal protein S8"/>
    <property type="match status" value="1"/>
</dbReference>
<dbReference type="InterPro" id="IPR035987">
    <property type="entry name" value="Ribosomal_uS8_sf"/>
</dbReference>
<dbReference type="HAMAP" id="MF_01302_B">
    <property type="entry name" value="Ribosomal_uS8_B"/>
    <property type="match status" value="1"/>
</dbReference>
<dbReference type="GO" id="GO:0005840">
    <property type="term" value="C:ribosome"/>
    <property type="evidence" value="ECO:0007669"/>
    <property type="project" value="UniProtKB-KW"/>
</dbReference>
<evidence type="ECO:0000313" key="10">
    <source>
        <dbReference type="EMBL" id="TCG11134.1"/>
    </source>
</evidence>
<dbReference type="Pfam" id="PF00410">
    <property type="entry name" value="Ribosomal_S8"/>
    <property type="match status" value="1"/>
</dbReference>
<evidence type="ECO:0000256" key="9">
    <source>
        <dbReference type="RuleBase" id="RU003660"/>
    </source>
</evidence>
<dbReference type="AlphaFoldDB" id="A0A4R0XKZ4"/>
<dbReference type="FunFam" id="3.30.1370.30:FF:000002">
    <property type="entry name" value="30S ribosomal protein S8"/>
    <property type="match status" value="1"/>
</dbReference>
<dbReference type="GO" id="GO:1990904">
    <property type="term" value="C:ribonucleoprotein complex"/>
    <property type="evidence" value="ECO:0007669"/>
    <property type="project" value="UniProtKB-KW"/>
</dbReference>
<dbReference type="PANTHER" id="PTHR11758">
    <property type="entry name" value="40S RIBOSOMAL PROTEIN S15A"/>
    <property type="match status" value="1"/>
</dbReference>
<dbReference type="InterPro" id="IPR047863">
    <property type="entry name" value="Ribosomal_uS8_CS"/>
</dbReference>
<comment type="function">
    <text evidence="8">One of the primary rRNA binding proteins, it binds directly to 16S rRNA central domain where it helps coordinate assembly of the platform of the 30S subunit.</text>
</comment>
<dbReference type="GO" id="GO:0003735">
    <property type="term" value="F:structural constituent of ribosome"/>
    <property type="evidence" value="ECO:0007669"/>
    <property type="project" value="InterPro"/>
</dbReference>
<keyword evidence="5 8" id="KW-0687">Ribonucleoprotein</keyword>
<comment type="subunit">
    <text evidence="7 8">Part of the 30S ribosomal subunit. Contacts proteins S5 and S12.</text>
</comment>
<keyword evidence="11" id="KW-1185">Reference proteome</keyword>
<dbReference type="InterPro" id="IPR000630">
    <property type="entry name" value="Ribosomal_uS8"/>
</dbReference>
<dbReference type="GO" id="GO:0005737">
    <property type="term" value="C:cytoplasm"/>
    <property type="evidence" value="ECO:0007669"/>
    <property type="project" value="UniProtKB-ARBA"/>
</dbReference>